<protein>
    <recommendedName>
        <fullName evidence="4">Major facilitator superfamily (MFS) profile domain-containing protein</fullName>
    </recommendedName>
</protein>
<dbReference type="EMBL" id="KN847044">
    <property type="protein sequence ID" value="KIW25495.1"/>
    <property type="molecule type" value="Genomic_DNA"/>
</dbReference>
<keyword evidence="3" id="KW-1185">Reference proteome</keyword>
<dbReference type="Proteomes" id="UP000054466">
    <property type="component" value="Unassembled WGS sequence"/>
</dbReference>
<dbReference type="InterPro" id="IPR036259">
    <property type="entry name" value="MFS_trans_sf"/>
</dbReference>
<evidence type="ECO:0000313" key="3">
    <source>
        <dbReference type="Proteomes" id="UP000054466"/>
    </source>
</evidence>
<sequence length="132" mass="14830">MGRGERSITLEGKWTPTPTPTEIISGNHADAHIYGNQLRESTPKPTLTTPTPTPTLTPKLYMLGLAFGPLNMAPLSELIGRRWLYLVTSFNMIAFAEIFWFLDPVLPSRSLAYHQRAQKLLMNEFKLTMALA</sequence>
<name>A0A0D2C4Y0_9EURO</name>
<organism evidence="2 3">
    <name type="scientific">Cladophialophora immunda</name>
    <dbReference type="NCBI Taxonomy" id="569365"/>
    <lineage>
        <taxon>Eukaryota</taxon>
        <taxon>Fungi</taxon>
        <taxon>Dikarya</taxon>
        <taxon>Ascomycota</taxon>
        <taxon>Pezizomycotina</taxon>
        <taxon>Eurotiomycetes</taxon>
        <taxon>Chaetothyriomycetidae</taxon>
        <taxon>Chaetothyriales</taxon>
        <taxon>Herpotrichiellaceae</taxon>
        <taxon>Cladophialophora</taxon>
    </lineage>
</organism>
<dbReference type="HOGENOM" id="CLU_1916854_0_0_1"/>
<dbReference type="AlphaFoldDB" id="A0A0D2C4Y0"/>
<gene>
    <name evidence="2" type="ORF">PV07_08661</name>
</gene>
<dbReference type="Gene3D" id="1.20.1720.10">
    <property type="entry name" value="Multidrug resistance protein D"/>
    <property type="match status" value="1"/>
</dbReference>
<feature type="transmembrane region" description="Helical" evidence="1">
    <location>
        <begin position="83"/>
        <end position="102"/>
    </location>
</feature>
<keyword evidence="1" id="KW-1133">Transmembrane helix</keyword>
<evidence type="ECO:0008006" key="4">
    <source>
        <dbReference type="Google" id="ProtNLM"/>
    </source>
</evidence>
<dbReference type="VEuPathDB" id="FungiDB:PV07_08661"/>
<dbReference type="SUPFAM" id="SSF103473">
    <property type="entry name" value="MFS general substrate transporter"/>
    <property type="match status" value="1"/>
</dbReference>
<reference evidence="2 3" key="1">
    <citation type="submission" date="2015-01" db="EMBL/GenBank/DDBJ databases">
        <title>The Genome Sequence of Cladophialophora immunda CBS83496.</title>
        <authorList>
            <consortium name="The Broad Institute Genomics Platform"/>
            <person name="Cuomo C."/>
            <person name="de Hoog S."/>
            <person name="Gorbushina A."/>
            <person name="Stielow B."/>
            <person name="Teixiera M."/>
            <person name="Abouelleil A."/>
            <person name="Chapman S.B."/>
            <person name="Priest M."/>
            <person name="Young S.K."/>
            <person name="Wortman J."/>
            <person name="Nusbaum C."/>
            <person name="Birren B."/>
        </authorList>
    </citation>
    <scope>NUCLEOTIDE SEQUENCE [LARGE SCALE GENOMIC DNA]</scope>
    <source>
        <strain evidence="2 3">CBS 83496</strain>
    </source>
</reference>
<keyword evidence="1" id="KW-0812">Transmembrane</keyword>
<evidence type="ECO:0000313" key="2">
    <source>
        <dbReference type="EMBL" id="KIW25495.1"/>
    </source>
</evidence>
<dbReference type="RefSeq" id="XP_016245711.1">
    <property type="nucleotide sequence ID" value="XM_016395855.1"/>
</dbReference>
<dbReference type="GeneID" id="27347855"/>
<evidence type="ECO:0000256" key="1">
    <source>
        <dbReference type="SAM" id="Phobius"/>
    </source>
</evidence>
<proteinExistence type="predicted"/>
<accession>A0A0D2C4Y0</accession>
<keyword evidence="1" id="KW-0472">Membrane</keyword>